<dbReference type="CDD" id="cd04301">
    <property type="entry name" value="NAT_SF"/>
    <property type="match status" value="1"/>
</dbReference>
<comment type="caution">
    <text evidence="5">The sequence shown here is derived from an EMBL/GenBank/DDBJ whole genome shotgun (WGS) entry which is preliminary data.</text>
</comment>
<dbReference type="InterPro" id="IPR000182">
    <property type="entry name" value="GNAT_dom"/>
</dbReference>
<dbReference type="InterPro" id="IPR016181">
    <property type="entry name" value="Acyl_CoA_acyltransferase"/>
</dbReference>
<protein>
    <submittedName>
        <fullName evidence="5">GNAT family N-acetyltransferase</fullName>
    </submittedName>
</protein>
<dbReference type="EMBL" id="VTEH01000001">
    <property type="protein sequence ID" value="TYR77378.1"/>
    <property type="molecule type" value="Genomic_DNA"/>
</dbReference>
<dbReference type="AlphaFoldDB" id="A0A5D4KJL6"/>
<dbReference type="PANTHER" id="PTHR43792">
    <property type="entry name" value="GNAT FAMILY, PUTATIVE (AFU_ORTHOLOGUE AFUA_3G00765)-RELATED-RELATED"/>
    <property type="match status" value="1"/>
</dbReference>
<dbReference type="Proteomes" id="UP000323317">
    <property type="component" value="Unassembled WGS sequence"/>
</dbReference>
<dbReference type="GO" id="GO:0016747">
    <property type="term" value="F:acyltransferase activity, transferring groups other than amino-acyl groups"/>
    <property type="evidence" value="ECO:0007669"/>
    <property type="project" value="InterPro"/>
</dbReference>
<evidence type="ECO:0000259" key="4">
    <source>
        <dbReference type="PROSITE" id="PS51186"/>
    </source>
</evidence>
<feature type="domain" description="N-acetyltransferase" evidence="4">
    <location>
        <begin position="3"/>
        <end position="162"/>
    </location>
</feature>
<evidence type="ECO:0000256" key="2">
    <source>
        <dbReference type="ARBA" id="ARBA00023315"/>
    </source>
</evidence>
<name>A0A5D4KJL6_9BACI</name>
<evidence type="ECO:0000256" key="3">
    <source>
        <dbReference type="ARBA" id="ARBA00038502"/>
    </source>
</evidence>
<dbReference type="PROSITE" id="PS51186">
    <property type="entry name" value="GNAT"/>
    <property type="match status" value="1"/>
</dbReference>
<sequence length="178" mass="20178">MKIEIRPVRVSDAMQITEIMIQEKVMPYVVSLPSVRAERFENILKGAAPEQHEFVAVQDGVVIGFAGLHQGKGRRSHCGTLFIMIHEEFHGKGAGSALIKKLLDMADNWLMLERVELTVLDNNLQAKKLYERLGFIDEGFSRGTIVQHGRYAGEYRMARYRPGGFIEERMKAESEGKD</sequence>
<organism evidence="5 6">
    <name type="scientific">Rossellomorea vietnamensis</name>
    <dbReference type="NCBI Taxonomy" id="218284"/>
    <lineage>
        <taxon>Bacteria</taxon>
        <taxon>Bacillati</taxon>
        <taxon>Bacillota</taxon>
        <taxon>Bacilli</taxon>
        <taxon>Bacillales</taxon>
        <taxon>Bacillaceae</taxon>
        <taxon>Rossellomorea</taxon>
    </lineage>
</organism>
<evidence type="ECO:0000256" key="1">
    <source>
        <dbReference type="ARBA" id="ARBA00022679"/>
    </source>
</evidence>
<dbReference type="PANTHER" id="PTHR43792:SF8">
    <property type="entry name" value="[RIBOSOMAL PROTEIN US5]-ALANINE N-ACETYLTRANSFERASE"/>
    <property type="match status" value="1"/>
</dbReference>
<comment type="similarity">
    <text evidence="3">Belongs to the acetyltransferase family. RimJ subfamily.</text>
</comment>
<dbReference type="SUPFAM" id="SSF55729">
    <property type="entry name" value="Acyl-CoA N-acyltransferases (Nat)"/>
    <property type="match status" value="1"/>
</dbReference>
<evidence type="ECO:0000313" key="5">
    <source>
        <dbReference type="EMBL" id="TYR77378.1"/>
    </source>
</evidence>
<dbReference type="RefSeq" id="WP_148944997.1">
    <property type="nucleotide sequence ID" value="NZ_JBNILU010000001.1"/>
</dbReference>
<reference evidence="5 6" key="1">
    <citation type="submission" date="2019-08" db="EMBL/GenBank/DDBJ databases">
        <title>Bacillus genomes from the desert of Cuatro Cienegas, Coahuila.</title>
        <authorList>
            <person name="Olmedo-Alvarez G."/>
        </authorList>
    </citation>
    <scope>NUCLEOTIDE SEQUENCE [LARGE SCALE GENOMIC DNA]</scope>
    <source>
        <strain evidence="5 6">CH40_1T</strain>
    </source>
</reference>
<dbReference type="InterPro" id="IPR051531">
    <property type="entry name" value="N-acetyltransferase"/>
</dbReference>
<evidence type="ECO:0000313" key="6">
    <source>
        <dbReference type="Proteomes" id="UP000323317"/>
    </source>
</evidence>
<accession>A0A5D4KJL6</accession>
<gene>
    <name evidence="5" type="ORF">FZC79_00715</name>
</gene>
<keyword evidence="1 5" id="KW-0808">Transferase</keyword>
<dbReference type="Pfam" id="PF00583">
    <property type="entry name" value="Acetyltransf_1"/>
    <property type="match status" value="1"/>
</dbReference>
<proteinExistence type="inferred from homology"/>
<dbReference type="Gene3D" id="3.40.630.30">
    <property type="match status" value="1"/>
</dbReference>
<keyword evidence="2" id="KW-0012">Acyltransferase</keyword>